<evidence type="ECO:0000256" key="3">
    <source>
        <dbReference type="ARBA" id="ARBA00022695"/>
    </source>
</evidence>
<keyword evidence="8" id="KW-0464">Manganese</keyword>
<comment type="cofactor">
    <cofactor evidence="8">
        <name>Mg(2+)</name>
        <dbReference type="ChEBI" id="CHEBI:18420"/>
    </cofactor>
    <cofactor evidence="8">
        <name>Mn(2+)</name>
        <dbReference type="ChEBI" id="CHEBI:29035"/>
    </cofactor>
</comment>
<dbReference type="PANTHER" id="PTHR32057:SF14">
    <property type="entry name" value="PROTEIN ADENYLYLTRANSFERASE SELO, MITOCHONDRIAL"/>
    <property type="match status" value="1"/>
</dbReference>
<dbReference type="Proteomes" id="UP000193083">
    <property type="component" value="Unassembled WGS sequence"/>
</dbReference>
<comment type="catalytic activity">
    <reaction evidence="8">
        <text>L-histidyl-[protein] + UTP = N(tele)-(5'-uridylyl)-L-histidyl-[protein] + diphosphate</text>
        <dbReference type="Rhea" id="RHEA:83891"/>
        <dbReference type="Rhea" id="RHEA-COMP:9745"/>
        <dbReference type="Rhea" id="RHEA-COMP:20239"/>
        <dbReference type="ChEBI" id="CHEBI:29979"/>
        <dbReference type="ChEBI" id="CHEBI:33019"/>
        <dbReference type="ChEBI" id="CHEBI:46398"/>
        <dbReference type="ChEBI" id="CHEBI:233474"/>
    </reaction>
</comment>
<dbReference type="PANTHER" id="PTHR32057">
    <property type="entry name" value="PROTEIN ADENYLYLTRANSFERASE SELO, MITOCHONDRIAL"/>
    <property type="match status" value="1"/>
</dbReference>
<dbReference type="RefSeq" id="WP_085463673.1">
    <property type="nucleotide sequence ID" value="NZ_FXBL01000004.1"/>
</dbReference>
<comment type="similarity">
    <text evidence="1 8">Belongs to the SELO family.</text>
</comment>
<keyword evidence="7 8" id="KW-0460">Magnesium</keyword>
<protein>
    <recommendedName>
        <fullName evidence="8">Protein nucleotidyltransferase YdiU</fullName>
        <ecNumber evidence="8">2.7.7.-</ecNumber>
    </recommendedName>
    <alternativeName>
        <fullName evidence="8">Protein adenylyltransferase YdiU</fullName>
        <ecNumber evidence="8">2.7.7.108</ecNumber>
    </alternativeName>
    <alternativeName>
        <fullName evidence="8">Protein uridylyltransferase YdiU</fullName>
        <ecNumber evidence="8">2.7.7.-</ecNumber>
    </alternativeName>
</protein>
<dbReference type="OrthoDB" id="9776281at2"/>
<dbReference type="InterPro" id="IPR003846">
    <property type="entry name" value="SelO"/>
</dbReference>
<comment type="catalytic activity">
    <reaction evidence="8">
        <text>L-tyrosyl-[protein] + UTP = O-(5'-uridylyl)-L-tyrosyl-[protein] + diphosphate</text>
        <dbReference type="Rhea" id="RHEA:83887"/>
        <dbReference type="Rhea" id="RHEA-COMP:10136"/>
        <dbReference type="Rhea" id="RHEA-COMP:20238"/>
        <dbReference type="ChEBI" id="CHEBI:33019"/>
        <dbReference type="ChEBI" id="CHEBI:46398"/>
        <dbReference type="ChEBI" id="CHEBI:46858"/>
        <dbReference type="ChEBI" id="CHEBI:90602"/>
    </reaction>
</comment>
<dbReference type="Pfam" id="PF02696">
    <property type="entry name" value="SelO"/>
    <property type="match status" value="1"/>
</dbReference>
<keyword evidence="10" id="KW-1185">Reference proteome</keyword>
<evidence type="ECO:0000313" key="9">
    <source>
        <dbReference type="EMBL" id="SMH35372.1"/>
    </source>
</evidence>
<feature type="binding site" evidence="8">
    <location>
        <position position="136"/>
    </location>
    <ligand>
        <name>ATP</name>
        <dbReference type="ChEBI" id="CHEBI:30616"/>
    </ligand>
</feature>
<dbReference type="EC" id="2.7.7.-" evidence="8"/>
<proteinExistence type="inferred from homology"/>
<comment type="catalytic activity">
    <reaction evidence="8">
        <text>L-seryl-[protein] + ATP = 3-O-(5'-adenylyl)-L-seryl-[protein] + diphosphate</text>
        <dbReference type="Rhea" id="RHEA:58120"/>
        <dbReference type="Rhea" id="RHEA-COMP:9863"/>
        <dbReference type="Rhea" id="RHEA-COMP:15073"/>
        <dbReference type="ChEBI" id="CHEBI:29999"/>
        <dbReference type="ChEBI" id="CHEBI:30616"/>
        <dbReference type="ChEBI" id="CHEBI:33019"/>
        <dbReference type="ChEBI" id="CHEBI:142516"/>
        <dbReference type="EC" id="2.7.7.108"/>
    </reaction>
</comment>
<comment type="catalytic activity">
    <reaction evidence="8">
        <text>L-seryl-[protein] + UTP = O-(5'-uridylyl)-L-seryl-[protein] + diphosphate</text>
        <dbReference type="Rhea" id="RHEA:64604"/>
        <dbReference type="Rhea" id="RHEA-COMP:9863"/>
        <dbReference type="Rhea" id="RHEA-COMP:16635"/>
        <dbReference type="ChEBI" id="CHEBI:29999"/>
        <dbReference type="ChEBI" id="CHEBI:33019"/>
        <dbReference type="ChEBI" id="CHEBI:46398"/>
        <dbReference type="ChEBI" id="CHEBI:156051"/>
    </reaction>
</comment>
<evidence type="ECO:0000256" key="1">
    <source>
        <dbReference type="ARBA" id="ARBA00009747"/>
    </source>
</evidence>
<evidence type="ECO:0000256" key="6">
    <source>
        <dbReference type="ARBA" id="ARBA00022840"/>
    </source>
</evidence>
<feature type="binding site" evidence="8">
    <location>
        <position position="135"/>
    </location>
    <ligand>
        <name>ATP</name>
        <dbReference type="ChEBI" id="CHEBI:30616"/>
    </ligand>
</feature>
<evidence type="ECO:0000256" key="2">
    <source>
        <dbReference type="ARBA" id="ARBA00022679"/>
    </source>
</evidence>
<dbReference type="GO" id="GO:0030145">
    <property type="term" value="F:manganese ion binding"/>
    <property type="evidence" value="ECO:0007669"/>
    <property type="project" value="UniProtKB-UniRule"/>
</dbReference>
<feature type="binding site" evidence="8">
    <location>
        <position position="123"/>
    </location>
    <ligand>
        <name>ATP</name>
        <dbReference type="ChEBI" id="CHEBI:30616"/>
    </ligand>
</feature>
<organism evidence="9 10">
    <name type="scientific">Mesorhizobium australicum</name>
    <dbReference type="NCBI Taxonomy" id="536018"/>
    <lineage>
        <taxon>Bacteria</taxon>
        <taxon>Pseudomonadati</taxon>
        <taxon>Pseudomonadota</taxon>
        <taxon>Alphaproteobacteria</taxon>
        <taxon>Hyphomicrobiales</taxon>
        <taxon>Phyllobacteriaceae</taxon>
        <taxon>Mesorhizobium</taxon>
    </lineage>
</organism>
<dbReference type="GO" id="GO:0070733">
    <property type="term" value="F:AMPylase activity"/>
    <property type="evidence" value="ECO:0007669"/>
    <property type="project" value="UniProtKB-EC"/>
</dbReference>
<feature type="binding site" evidence="8">
    <location>
        <position position="263"/>
    </location>
    <ligand>
        <name>Mg(2+)</name>
        <dbReference type="ChEBI" id="CHEBI:18420"/>
    </ligand>
</feature>
<comment type="catalytic activity">
    <reaction evidence="8">
        <text>L-threonyl-[protein] + ATP = 3-O-(5'-adenylyl)-L-threonyl-[protein] + diphosphate</text>
        <dbReference type="Rhea" id="RHEA:54292"/>
        <dbReference type="Rhea" id="RHEA-COMP:11060"/>
        <dbReference type="Rhea" id="RHEA-COMP:13847"/>
        <dbReference type="ChEBI" id="CHEBI:30013"/>
        <dbReference type="ChEBI" id="CHEBI:30616"/>
        <dbReference type="ChEBI" id="CHEBI:33019"/>
        <dbReference type="ChEBI" id="CHEBI:138113"/>
        <dbReference type="EC" id="2.7.7.108"/>
    </reaction>
</comment>
<dbReference type="HAMAP" id="MF_00692">
    <property type="entry name" value="SelO"/>
    <property type="match status" value="1"/>
</dbReference>
<feature type="binding site" evidence="8">
    <location>
        <position position="272"/>
    </location>
    <ligand>
        <name>Mg(2+)</name>
        <dbReference type="ChEBI" id="CHEBI:18420"/>
    </ligand>
</feature>
<dbReference type="EMBL" id="FXBL01000004">
    <property type="protein sequence ID" value="SMH35372.1"/>
    <property type="molecule type" value="Genomic_DNA"/>
</dbReference>
<dbReference type="NCBIfam" id="NF000658">
    <property type="entry name" value="PRK00029.1"/>
    <property type="match status" value="1"/>
</dbReference>
<reference evidence="9 10" key="1">
    <citation type="submission" date="2017-04" db="EMBL/GenBank/DDBJ databases">
        <authorList>
            <person name="Afonso C.L."/>
            <person name="Miller P.J."/>
            <person name="Scott M.A."/>
            <person name="Spackman E."/>
            <person name="Goraichik I."/>
            <person name="Dimitrov K.M."/>
            <person name="Suarez D.L."/>
            <person name="Swayne D.E."/>
        </authorList>
    </citation>
    <scope>NUCLEOTIDE SEQUENCE [LARGE SCALE GENOMIC DNA]</scope>
    <source>
        <strain evidence="9 10">B5P</strain>
    </source>
</reference>
<comment type="catalytic activity">
    <reaction evidence="8">
        <text>L-tyrosyl-[protein] + ATP = O-(5'-adenylyl)-L-tyrosyl-[protein] + diphosphate</text>
        <dbReference type="Rhea" id="RHEA:54288"/>
        <dbReference type="Rhea" id="RHEA-COMP:10136"/>
        <dbReference type="Rhea" id="RHEA-COMP:13846"/>
        <dbReference type="ChEBI" id="CHEBI:30616"/>
        <dbReference type="ChEBI" id="CHEBI:33019"/>
        <dbReference type="ChEBI" id="CHEBI:46858"/>
        <dbReference type="ChEBI" id="CHEBI:83624"/>
        <dbReference type="EC" id="2.7.7.108"/>
    </reaction>
</comment>
<gene>
    <name evidence="8" type="primary">ydiU</name>
    <name evidence="8" type="synonym">selO</name>
    <name evidence="9" type="ORF">SAMN02982922_1595</name>
</gene>
<keyword evidence="6 8" id="KW-0067">ATP-binding</keyword>
<dbReference type="GO" id="GO:0005524">
    <property type="term" value="F:ATP binding"/>
    <property type="evidence" value="ECO:0007669"/>
    <property type="project" value="UniProtKB-UniRule"/>
</dbReference>
<name>A0A1X7NEB5_9HYPH</name>
<feature type="binding site" evidence="8">
    <location>
        <position position="272"/>
    </location>
    <ligand>
        <name>ATP</name>
        <dbReference type="ChEBI" id="CHEBI:30616"/>
    </ligand>
</feature>
<comment type="function">
    <text evidence="8">Nucleotidyltransferase involved in the post-translational modification of proteins. It can catalyze the addition of adenosine monophosphate (AMP) or uridine monophosphate (UMP) to a protein, resulting in modifications known as AMPylation and UMPylation.</text>
</comment>
<keyword evidence="2 8" id="KW-0808">Transferase</keyword>
<sequence length="507" mass="54945">MSRATTLAASSEAPAIGRFDNSYARLPAGFHAAAEPARAAGPRLVKFNRELAAELGLDVAGIDDATLAAIFSGNAIPEGAEPVALAYAGHQFGHFVPQLGDGRAILLGEVVDTTGRRRDIQLKGAGPTRFSRNGDGLAAIGPVLREYLVSEAMAALGVPTTRSLAAVTTGNPVYRETRLPGAVVTRVAASHIRVGTFQYFAARSDVDAIRTLADHAIDRHYPQASEAANRYLALYEAILARQAALIARWMQLGFIHGVMNTDNMSIAGETIDYGPCAFMDEYHPAKVFSSIDRHGRYAFSNQPHIALWNLARLAECLLPLLHDDPEQAVPMAQEALGVFLPAFEAHYVDGMRPKLGLTSARDEDKALVKGLLETMAAGGADFTLTFRTLAGDAALLPQDVARSATRKLFADPAGFDAWARLWLERLALENVSAETRVALMNRANPKFIPRNHLVEELIAAAIERDDFGPFHEMLAVVTHPYDEQPGMERYAEPPQPEERVLQTFCGT</sequence>
<feature type="binding site" evidence="8">
    <location>
        <position position="102"/>
    </location>
    <ligand>
        <name>ATP</name>
        <dbReference type="ChEBI" id="CHEBI:30616"/>
    </ligand>
</feature>
<keyword evidence="4 8" id="KW-0479">Metal-binding</keyword>
<keyword evidence="5 8" id="KW-0547">Nucleotide-binding</keyword>
<evidence type="ECO:0000256" key="4">
    <source>
        <dbReference type="ARBA" id="ARBA00022723"/>
    </source>
</evidence>
<evidence type="ECO:0000256" key="5">
    <source>
        <dbReference type="ARBA" id="ARBA00022741"/>
    </source>
</evidence>
<feature type="active site" description="Proton acceptor" evidence="8">
    <location>
        <position position="262"/>
    </location>
</feature>
<dbReference type="AlphaFoldDB" id="A0A1X7NEB5"/>
<dbReference type="GO" id="GO:0000287">
    <property type="term" value="F:magnesium ion binding"/>
    <property type="evidence" value="ECO:0007669"/>
    <property type="project" value="UniProtKB-UniRule"/>
</dbReference>
<feature type="binding site" evidence="8">
    <location>
        <position position="193"/>
    </location>
    <ligand>
        <name>ATP</name>
        <dbReference type="ChEBI" id="CHEBI:30616"/>
    </ligand>
</feature>
<evidence type="ECO:0000256" key="7">
    <source>
        <dbReference type="ARBA" id="ARBA00022842"/>
    </source>
</evidence>
<feature type="binding site" evidence="8">
    <location>
        <position position="100"/>
    </location>
    <ligand>
        <name>ATP</name>
        <dbReference type="ChEBI" id="CHEBI:30616"/>
    </ligand>
</feature>
<feature type="binding site" evidence="8">
    <location>
        <position position="186"/>
    </location>
    <ligand>
        <name>ATP</name>
        <dbReference type="ChEBI" id="CHEBI:30616"/>
    </ligand>
</feature>
<feature type="binding site" evidence="8">
    <location>
        <position position="103"/>
    </location>
    <ligand>
        <name>ATP</name>
        <dbReference type="ChEBI" id="CHEBI:30616"/>
    </ligand>
</feature>
<evidence type="ECO:0000256" key="8">
    <source>
        <dbReference type="HAMAP-Rule" id="MF_00692"/>
    </source>
</evidence>
<accession>A0A1X7NEB5</accession>
<keyword evidence="3 8" id="KW-0548">Nucleotidyltransferase</keyword>
<evidence type="ECO:0000313" key="10">
    <source>
        <dbReference type="Proteomes" id="UP000193083"/>
    </source>
</evidence>
<dbReference type="EC" id="2.7.7.108" evidence="8"/>